<dbReference type="PANTHER" id="PTHR43537:SF44">
    <property type="entry name" value="GNTR FAMILY REGULATORY PROTEIN"/>
    <property type="match status" value="1"/>
</dbReference>
<dbReference type="InterPro" id="IPR036388">
    <property type="entry name" value="WH-like_DNA-bd_sf"/>
</dbReference>
<dbReference type="SUPFAM" id="SSF46785">
    <property type="entry name" value="Winged helix' DNA-binding domain"/>
    <property type="match status" value="1"/>
</dbReference>
<dbReference type="Pfam" id="PF07729">
    <property type="entry name" value="FCD"/>
    <property type="match status" value="1"/>
</dbReference>
<name>A0A1M7T7E9_9RHOB</name>
<dbReference type="STRING" id="1189325.SAMN04488119_1053"/>
<protein>
    <submittedName>
        <fullName evidence="5">DNA-binding transcriptional regulator, GntR family</fullName>
    </submittedName>
</protein>
<dbReference type="GO" id="GO:0003677">
    <property type="term" value="F:DNA binding"/>
    <property type="evidence" value="ECO:0007669"/>
    <property type="project" value="UniProtKB-KW"/>
</dbReference>
<dbReference type="InterPro" id="IPR036390">
    <property type="entry name" value="WH_DNA-bd_sf"/>
</dbReference>
<dbReference type="Proteomes" id="UP000184066">
    <property type="component" value="Unassembled WGS sequence"/>
</dbReference>
<dbReference type="EMBL" id="FRDL01000005">
    <property type="protein sequence ID" value="SHN66655.1"/>
    <property type="molecule type" value="Genomic_DNA"/>
</dbReference>
<evidence type="ECO:0000313" key="6">
    <source>
        <dbReference type="Proteomes" id="UP000184066"/>
    </source>
</evidence>
<reference evidence="5 6" key="1">
    <citation type="submission" date="2016-12" db="EMBL/GenBank/DDBJ databases">
        <authorList>
            <person name="Song W.-J."/>
            <person name="Kurnit D.M."/>
        </authorList>
    </citation>
    <scope>NUCLEOTIDE SEQUENCE [LARGE SCALE GENOMIC DNA]</scope>
    <source>
        <strain evidence="5 6">CGMCC 1.10808</strain>
    </source>
</reference>
<proteinExistence type="predicted"/>
<dbReference type="GO" id="GO:0003700">
    <property type="term" value="F:DNA-binding transcription factor activity"/>
    <property type="evidence" value="ECO:0007669"/>
    <property type="project" value="InterPro"/>
</dbReference>
<dbReference type="Gene3D" id="1.20.120.530">
    <property type="entry name" value="GntR ligand-binding domain-like"/>
    <property type="match status" value="1"/>
</dbReference>
<sequence>MAARPEKPLSNTQRALQELRRMIFTGELPGGSDHLESELAERLGMSRTPVREAALMLESQGLLEMRPRKGVRILPVSPEDMREIYEVLTELESLAAERAARAKPGADDLAQLERAIADMDAALAREDREAWAEADDRFHGELVRLGGNSRVAAIVAMMGDQVRRAKAVTLYIRPLPTQSNSDHREVLDAIRRGDADAARRLHRAHRERAREMMVSLLERHRLSSL</sequence>
<dbReference type="PROSITE" id="PS50949">
    <property type="entry name" value="HTH_GNTR"/>
    <property type="match status" value="1"/>
</dbReference>
<dbReference type="SUPFAM" id="SSF48008">
    <property type="entry name" value="GntR ligand-binding domain-like"/>
    <property type="match status" value="1"/>
</dbReference>
<feature type="domain" description="HTH gntR-type" evidence="4">
    <location>
        <begin position="9"/>
        <end position="76"/>
    </location>
</feature>
<evidence type="ECO:0000259" key="4">
    <source>
        <dbReference type="PROSITE" id="PS50949"/>
    </source>
</evidence>
<evidence type="ECO:0000256" key="2">
    <source>
        <dbReference type="ARBA" id="ARBA00023125"/>
    </source>
</evidence>
<dbReference type="CDD" id="cd07377">
    <property type="entry name" value="WHTH_GntR"/>
    <property type="match status" value="1"/>
</dbReference>
<dbReference type="PANTHER" id="PTHR43537">
    <property type="entry name" value="TRANSCRIPTIONAL REGULATOR, GNTR FAMILY"/>
    <property type="match status" value="1"/>
</dbReference>
<keyword evidence="1" id="KW-0805">Transcription regulation</keyword>
<dbReference type="InterPro" id="IPR011711">
    <property type="entry name" value="GntR_C"/>
</dbReference>
<keyword evidence="2 5" id="KW-0238">DNA-binding</keyword>
<dbReference type="SMART" id="SM00345">
    <property type="entry name" value="HTH_GNTR"/>
    <property type="match status" value="1"/>
</dbReference>
<keyword evidence="3" id="KW-0804">Transcription</keyword>
<dbReference type="AlphaFoldDB" id="A0A1M7T7E9"/>
<dbReference type="RefSeq" id="WP_256598372.1">
    <property type="nucleotide sequence ID" value="NZ_FOHL01000005.1"/>
</dbReference>
<organism evidence="5 6">
    <name type="scientific">Oceanicella actignis</name>
    <dbReference type="NCBI Taxonomy" id="1189325"/>
    <lineage>
        <taxon>Bacteria</taxon>
        <taxon>Pseudomonadati</taxon>
        <taxon>Pseudomonadota</taxon>
        <taxon>Alphaproteobacteria</taxon>
        <taxon>Rhodobacterales</taxon>
        <taxon>Paracoccaceae</taxon>
        <taxon>Oceanicella</taxon>
    </lineage>
</organism>
<dbReference type="InterPro" id="IPR000524">
    <property type="entry name" value="Tscrpt_reg_HTH_GntR"/>
</dbReference>
<evidence type="ECO:0000313" key="5">
    <source>
        <dbReference type="EMBL" id="SHN66655.1"/>
    </source>
</evidence>
<dbReference type="SMART" id="SM00895">
    <property type="entry name" value="FCD"/>
    <property type="match status" value="1"/>
</dbReference>
<accession>A0A1M7T7E9</accession>
<gene>
    <name evidence="5" type="ORF">SAMN05216200_1052</name>
</gene>
<dbReference type="Gene3D" id="1.10.10.10">
    <property type="entry name" value="Winged helix-like DNA-binding domain superfamily/Winged helix DNA-binding domain"/>
    <property type="match status" value="1"/>
</dbReference>
<evidence type="ECO:0000256" key="3">
    <source>
        <dbReference type="ARBA" id="ARBA00023163"/>
    </source>
</evidence>
<dbReference type="InterPro" id="IPR008920">
    <property type="entry name" value="TF_FadR/GntR_C"/>
</dbReference>
<keyword evidence="6" id="KW-1185">Reference proteome</keyword>
<evidence type="ECO:0000256" key="1">
    <source>
        <dbReference type="ARBA" id="ARBA00023015"/>
    </source>
</evidence>
<dbReference type="Pfam" id="PF00392">
    <property type="entry name" value="GntR"/>
    <property type="match status" value="1"/>
</dbReference>
<dbReference type="PRINTS" id="PR00035">
    <property type="entry name" value="HTHGNTR"/>
</dbReference>